<keyword evidence="2" id="KW-1185">Reference proteome</keyword>
<dbReference type="Proteomes" id="UP001164743">
    <property type="component" value="Chromosome 10A"/>
</dbReference>
<dbReference type="GeneID" id="77801779"/>
<dbReference type="RefSeq" id="XP_053024814.1">
    <property type="nucleotide sequence ID" value="XM_053160884.1"/>
</dbReference>
<dbReference type="EMBL" id="CP110430">
    <property type="protein sequence ID" value="WAQ89259.1"/>
    <property type="molecule type" value="Genomic_DNA"/>
</dbReference>
<reference evidence="1" key="1">
    <citation type="submission" date="2022-10" db="EMBL/GenBank/DDBJ databases">
        <title>Puccinia triticina Genome sequencing and assembly.</title>
        <authorList>
            <person name="Li C."/>
        </authorList>
    </citation>
    <scope>NUCLEOTIDE SEQUENCE</scope>
    <source>
        <strain evidence="1">Pt15</strain>
    </source>
</reference>
<sequence length="80" mass="8971">MSLVHQLRLTLFSSSLKLSVLTLVKAHLRIRLLCSSAFGSFAHPLNQLLKIILISINVFSLAKLETIGKLSRIQVEEEEI</sequence>
<name>A0ABY7CX98_9BASI</name>
<accession>A0ABY7CX98</accession>
<organism evidence="1 2">
    <name type="scientific">Puccinia triticina</name>
    <dbReference type="NCBI Taxonomy" id="208348"/>
    <lineage>
        <taxon>Eukaryota</taxon>
        <taxon>Fungi</taxon>
        <taxon>Dikarya</taxon>
        <taxon>Basidiomycota</taxon>
        <taxon>Pucciniomycotina</taxon>
        <taxon>Pucciniomycetes</taxon>
        <taxon>Pucciniales</taxon>
        <taxon>Pucciniaceae</taxon>
        <taxon>Puccinia</taxon>
    </lineage>
</organism>
<evidence type="ECO:0000313" key="2">
    <source>
        <dbReference type="Proteomes" id="UP001164743"/>
    </source>
</evidence>
<proteinExistence type="predicted"/>
<evidence type="ECO:0000313" key="1">
    <source>
        <dbReference type="EMBL" id="WAQ89259.1"/>
    </source>
</evidence>
<gene>
    <name evidence="1" type="ORF">PtA15_10A683</name>
</gene>
<protein>
    <submittedName>
        <fullName evidence="1">Uncharacterized protein</fullName>
    </submittedName>
</protein>